<dbReference type="GO" id="GO:0004867">
    <property type="term" value="F:serine-type endopeptidase inhibitor activity"/>
    <property type="evidence" value="ECO:0007669"/>
    <property type="project" value="UniProtKB-KW"/>
</dbReference>
<name>A0A068YN91_ECHMU</name>
<dbReference type="InterPro" id="IPR002223">
    <property type="entry name" value="Kunitz_BPTI"/>
</dbReference>
<feature type="domain" description="BPTI/Kunitz inhibitor" evidence="5">
    <location>
        <begin position="23"/>
        <end position="73"/>
    </location>
</feature>
<dbReference type="OrthoDB" id="4473401at2759"/>
<keyword evidence="4" id="KW-0732">Signal</keyword>
<reference evidence="6" key="2">
    <citation type="submission" date="2015-11" db="EMBL/GenBank/DDBJ databases">
        <authorList>
            <person name="Zhang Y."/>
            <person name="Guo Z."/>
        </authorList>
    </citation>
    <scope>NUCLEOTIDE SEQUENCE</scope>
</reference>
<dbReference type="PROSITE" id="PS50279">
    <property type="entry name" value="BPTI_KUNITZ_2"/>
    <property type="match status" value="1"/>
</dbReference>
<keyword evidence="3" id="KW-1015">Disulfide bond</keyword>
<evidence type="ECO:0000256" key="2">
    <source>
        <dbReference type="ARBA" id="ARBA00022900"/>
    </source>
</evidence>
<evidence type="ECO:0000256" key="1">
    <source>
        <dbReference type="ARBA" id="ARBA00022690"/>
    </source>
</evidence>
<gene>
    <name evidence="6" type="ORF">EmuJ_001136900</name>
</gene>
<dbReference type="OMA" id="NTGFHEE"/>
<organism evidence="6 7">
    <name type="scientific">Echinococcus multilocularis</name>
    <name type="common">Fox tapeworm</name>
    <dbReference type="NCBI Taxonomy" id="6211"/>
    <lineage>
        <taxon>Eukaryota</taxon>
        <taxon>Metazoa</taxon>
        <taxon>Spiralia</taxon>
        <taxon>Lophotrochozoa</taxon>
        <taxon>Platyhelminthes</taxon>
        <taxon>Cestoda</taxon>
        <taxon>Eucestoda</taxon>
        <taxon>Cyclophyllidea</taxon>
        <taxon>Taeniidae</taxon>
        <taxon>Echinococcus</taxon>
    </lineage>
</organism>
<dbReference type="STRING" id="6211.A0A068YN91"/>
<evidence type="ECO:0000259" key="5">
    <source>
        <dbReference type="PROSITE" id="PS50279"/>
    </source>
</evidence>
<dbReference type="FunFam" id="4.10.410.10:FF:000004">
    <property type="entry name" value="Tissue factor pathway inhibitor"/>
    <property type="match status" value="1"/>
</dbReference>
<dbReference type="eggNOG" id="KOG3540">
    <property type="taxonomic scope" value="Eukaryota"/>
</dbReference>
<feature type="signal peptide" evidence="4">
    <location>
        <begin position="1"/>
        <end position="18"/>
    </location>
</feature>
<dbReference type="InterPro" id="IPR050098">
    <property type="entry name" value="TFPI/VKTCI-like"/>
</dbReference>
<reference evidence="6" key="1">
    <citation type="journal article" date="2013" name="Nature">
        <title>The genomes of four tapeworm species reveal adaptations to parasitism.</title>
        <authorList>
            <person name="Tsai I.J."/>
            <person name="Zarowiecki M."/>
            <person name="Holroyd N."/>
            <person name="Garciarrubio A."/>
            <person name="Sanchez-Flores A."/>
            <person name="Brooks K.L."/>
            <person name="Tracey A."/>
            <person name="Bobes R.J."/>
            <person name="Fragoso G."/>
            <person name="Sciutto E."/>
            <person name="Aslett M."/>
            <person name="Beasley H."/>
            <person name="Bennett H.M."/>
            <person name="Cai J."/>
            <person name="Camicia F."/>
            <person name="Clark R."/>
            <person name="Cucher M."/>
            <person name="De Silva N."/>
            <person name="Day T.A."/>
            <person name="Deplazes P."/>
            <person name="Estrada K."/>
            <person name="Fernandez C."/>
            <person name="Holland P.W."/>
            <person name="Hou J."/>
            <person name="Hu S."/>
            <person name="Huckvale T."/>
            <person name="Hung S.S."/>
            <person name="Kamenetzky L."/>
            <person name="Keane J.A."/>
            <person name="Kiss F."/>
            <person name="Koziol U."/>
            <person name="Lambert O."/>
            <person name="Liu K."/>
            <person name="Luo X."/>
            <person name="Luo Y."/>
            <person name="Macchiaroli N."/>
            <person name="Nichol S."/>
            <person name="Paps J."/>
            <person name="Parkinson J."/>
            <person name="Pouchkina-Stantcheva N."/>
            <person name="Riddiford N."/>
            <person name="Rosenzvit M."/>
            <person name="Salinas G."/>
            <person name="Wasmuth J.D."/>
            <person name="Zamanian M."/>
            <person name="Zheng Y."/>
            <person name="Cai X."/>
            <person name="Soberon X."/>
            <person name="Olson P.D."/>
            <person name="Laclette J.P."/>
            <person name="Brehm K."/>
            <person name="Berriman M."/>
            <person name="Garciarrubio A."/>
            <person name="Bobes R.J."/>
            <person name="Fragoso G."/>
            <person name="Sanchez-Flores A."/>
            <person name="Estrada K."/>
            <person name="Cevallos M.A."/>
            <person name="Morett E."/>
            <person name="Gonzalez V."/>
            <person name="Portillo T."/>
            <person name="Ochoa-Leyva A."/>
            <person name="Jose M.V."/>
            <person name="Sciutto E."/>
            <person name="Landa A."/>
            <person name="Jimenez L."/>
            <person name="Valdes V."/>
            <person name="Carrero J.C."/>
            <person name="Larralde C."/>
            <person name="Morales-Montor J."/>
            <person name="Limon-Lason J."/>
            <person name="Soberon X."/>
            <person name="Laclette J.P."/>
        </authorList>
    </citation>
    <scope>NUCLEOTIDE SEQUENCE [LARGE SCALE GENOMIC DNA]</scope>
</reference>
<feature type="chain" id="PRO_5009741834" evidence="4">
    <location>
        <begin position="19"/>
        <end position="90"/>
    </location>
</feature>
<proteinExistence type="predicted"/>
<dbReference type="PROSITE" id="PS00280">
    <property type="entry name" value="BPTI_KUNITZ_1"/>
    <property type="match status" value="1"/>
</dbReference>
<dbReference type="InterPro" id="IPR036880">
    <property type="entry name" value="Kunitz_BPTI_sf"/>
</dbReference>
<accession>A0A068YN91</accession>
<dbReference type="CDD" id="cd00109">
    <property type="entry name" value="Kunitz-type"/>
    <property type="match status" value="1"/>
</dbReference>
<dbReference type="AlphaFoldDB" id="A0A068YN91"/>
<dbReference type="PANTHER" id="PTHR10083:SF328">
    <property type="entry name" value="TISSUE FACTOR PATHWAY INHIBITOR"/>
    <property type="match status" value="1"/>
</dbReference>
<evidence type="ECO:0000313" key="7">
    <source>
        <dbReference type="Proteomes" id="UP000017246"/>
    </source>
</evidence>
<keyword evidence="1" id="KW-0646">Protease inhibitor</keyword>
<evidence type="ECO:0000313" key="6">
    <source>
        <dbReference type="EMBL" id="CDS43597.1"/>
    </source>
</evidence>
<keyword evidence="2" id="KW-0722">Serine protease inhibitor</keyword>
<dbReference type="PANTHER" id="PTHR10083">
    <property type="entry name" value="KUNITZ-TYPE PROTEASE INHIBITOR-RELATED"/>
    <property type="match status" value="1"/>
</dbReference>
<protein>
    <submittedName>
        <fullName evidence="6">Amyloid beta A4 protein</fullName>
    </submittedName>
</protein>
<dbReference type="GO" id="GO:0005615">
    <property type="term" value="C:extracellular space"/>
    <property type="evidence" value="ECO:0007669"/>
    <property type="project" value="TreeGrafter"/>
</dbReference>
<dbReference type="PRINTS" id="PR00759">
    <property type="entry name" value="BASICPTASE"/>
</dbReference>
<evidence type="ECO:0000256" key="3">
    <source>
        <dbReference type="ARBA" id="ARBA00023157"/>
    </source>
</evidence>
<dbReference type="Proteomes" id="UP000017246">
    <property type="component" value="Unassembled WGS sequence"/>
</dbReference>
<dbReference type="Pfam" id="PF00014">
    <property type="entry name" value="Kunitz_BPTI"/>
    <property type="match status" value="1"/>
</dbReference>
<sequence length="90" mass="10094">MIALPLLLLLCVANIIQAEENVCKEPIYTGPCRAYIERWGFNATSGNCEKFIYGGCGGNKNRFNTKKECRRTCVKKTKRKIKTPSHLANG</sequence>
<dbReference type="SMART" id="SM00131">
    <property type="entry name" value="KU"/>
    <property type="match status" value="1"/>
</dbReference>
<keyword evidence="7" id="KW-1185">Reference proteome</keyword>
<dbReference type="SMR" id="A0A068YN91"/>
<dbReference type="EMBL" id="LN902848">
    <property type="protein sequence ID" value="CDS43597.1"/>
    <property type="molecule type" value="Genomic_DNA"/>
</dbReference>
<dbReference type="Gene3D" id="4.10.410.10">
    <property type="entry name" value="Pancreatic trypsin inhibitor Kunitz domain"/>
    <property type="match status" value="1"/>
</dbReference>
<dbReference type="SUPFAM" id="SSF57362">
    <property type="entry name" value="BPTI-like"/>
    <property type="match status" value="1"/>
</dbReference>
<evidence type="ECO:0000256" key="4">
    <source>
        <dbReference type="SAM" id="SignalP"/>
    </source>
</evidence>
<dbReference type="InterPro" id="IPR020901">
    <property type="entry name" value="Prtase_inh_Kunz-CS"/>
</dbReference>